<proteinExistence type="predicted"/>
<dbReference type="InterPro" id="IPR032675">
    <property type="entry name" value="LRR_dom_sf"/>
</dbReference>
<dbReference type="Proteomes" id="UP001383192">
    <property type="component" value="Unassembled WGS sequence"/>
</dbReference>
<comment type="caution">
    <text evidence="1">The sequence shown here is derived from an EMBL/GenBank/DDBJ whole genome shotgun (WGS) entry which is preliminary data.</text>
</comment>
<protein>
    <recommendedName>
        <fullName evidence="3">F-box domain-containing protein</fullName>
    </recommendedName>
</protein>
<evidence type="ECO:0000313" key="1">
    <source>
        <dbReference type="EMBL" id="KAK7060883.1"/>
    </source>
</evidence>
<name>A0AAW0EBL4_9AGAR</name>
<dbReference type="EMBL" id="JAYKXP010000002">
    <property type="protein sequence ID" value="KAK7060883.1"/>
    <property type="molecule type" value="Genomic_DNA"/>
</dbReference>
<evidence type="ECO:0000313" key="2">
    <source>
        <dbReference type="Proteomes" id="UP001383192"/>
    </source>
</evidence>
<gene>
    <name evidence="1" type="ORF">VNI00_000616</name>
</gene>
<dbReference type="AlphaFoldDB" id="A0AAW0EBL4"/>
<sequence length="420" mass="47884">MSRMEEKQAKLVELYLTNSAQHPLKIFLHEHARYAWSDDEDIDDTMGITGFNVFCSVIAELHRCREFHYAVSSGGLLGEVGRERVVWGFNVPEARWFWNLVKNSPNLINLAVNGLKDNWRYPRSLQILKISYQENYSSLFEVLSYLPNLKTLHLHTIYSRESPVFRLAEPLSIGLRDVTITTPGQLERLTLLFDSLILPTLSSLTILTCQQFSFPDEVPTTNQSDSDVTSYRDNQLTALHALVQRSACTLRELTLYVEPFSSADILSILELQPSLTGLELEIRVPRTQTPSLSSVLVDLCARMSHPGSPLLPNLRRLSIHETLYVDYREYDINDALCHAACVVDMLESRELGRSGEAPRVTEVMLKFGRVVPLGYATTVQSEYKIPVDLVRRVQALEEKRIRCHITLPIMVEGESFRDEE</sequence>
<organism evidence="1 2">
    <name type="scientific">Paramarasmius palmivorus</name>
    <dbReference type="NCBI Taxonomy" id="297713"/>
    <lineage>
        <taxon>Eukaryota</taxon>
        <taxon>Fungi</taxon>
        <taxon>Dikarya</taxon>
        <taxon>Basidiomycota</taxon>
        <taxon>Agaricomycotina</taxon>
        <taxon>Agaricomycetes</taxon>
        <taxon>Agaricomycetidae</taxon>
        <taxon>Agaricales</taxon>
        <taxon>Marasmiineae</taxon>
        <taxon>Marasmiaceae</taxon>
        <taxon>Paramarasmius</taxon>
    </lineage>
</organism>
<reference evidence="1 2" key="1">
    <citation type="submission" date="2024-01" db="EMBL/GenBank/DDBJ databases">
        <title>A draft genome for a cacao thread blight-causing isolate of Paramarasmius palmivorus.</title>
        <authorList>
            <person name="Baruah I.K."/>
            <person name="Bukari Y."/>
            <person name="Amoako-Attah I."/>
            <person name="Meinhardt L.W."/>
            <person name="Bailey B.A."/>
            <person name="Cohen S.P."/>
        </authorList>
    </citation>
    <scope>NUCLEOTIDE SEQUENCE [LARGE SCALE GENOMIC DNA]</scope>
    <source>
        <strain evidence="1 2">GH-12</strain>
    </source>
</reference>
<evidence type="ECO:0008006" key="3">
    <source>
        <dbReference type="Google" id="ProtNLM"/>
    </source>
</evidence>
<accession>A0AAW0EBL4</accession>
<keyword evidence="2" id="KW-1185">Reference proteome</keyword>
<dbReference type="SUPFAM" id="SSF52047">
    <property type="entry name" value="RNI-like"/>
    <property type="match status" value="1"/>
</dbReference>
<dbReference type="Gene3D" id="3.80.10.10">
    <property type="entry name" value="Ribonuclease Inhibitor"/>
    <property type="match status" value="1"/>
</dbReference>